<dbReference type="PROSITE" id="PS51192">
    <property type="entry name" value="HELICASE_ATP_BIND_1"/>
    <property type="match status" value="1"/>
</dbReference>
<dbReference type="CDD" id="cd17992">
    <property type="entry name" value="DEXHc_RecG"/>
    <property type="match status" value="1"/>
</dbReference>
<comment type="caution">
    <text evidence="18">The sequence shown here is derived from an EMBL/GenBank/DDBJ whole genome shotgun (WGS) entry which is preliminary data.</text>
</comment>
<dbReference type="CDD" id="cd04488">
    <property type="entry name" value="RecG_wedge_OBF"/>
    <property type="match status" value="1"/>
</dbReference>
<dbReference type="InterPro" id="IPR014001">
    <property type="entry name" value="Helicase_ATP-bd"/>
</dbReference>
<feature type="domain" description="Helicase ATP-binding" evidence="16">
    <location>
        <begin position="284"/>
        <end position="446"/>
    </location>
</feature>
<evidence type="ECO:0000256" key="3">
    <source>
        <dbReference type="ARBA" id="ARBA00022741"/>
    </source>
</evidence>
<sequence>MSDLAMQNINYLPGVGPKKAELLKQELKVASYEDLLYYFPYKYVDRSKFYAIREVNTKLPYIQVKGRFTSLSTVGTGRQSRMTATFTDGTGVLELIWFKGHKYVKESINSEAEYIVFGKPSAFNGRINIVHPELEKVNEAQVKISSALQAFYNTTEKMKKGFLNSKAISKLQQNVFLSFQGKISETLPASILEKYKLLNLHESLKAIHFPPNPQLLEKAQLRLKFEELFYIQLNILRQRNQRTSNIKGHLFGTVGQYLNEFYAQKIPFELTNAQKRVIKEIRRDMGSGKQMNRLLQGDVGSGKTLVALMVMLIALDNRFQTCLMAPTEILATQHFETISQMVEGLNIKVALLTGSSKKKERELIDKDLQSGKLQILIGTHALLEDKVVFNNLGLVVVDEQHRFGVAQRARLWRKNTQPPHVLVMTATPIPRTLAMTIYGDLEVSVIDELPPGRKPIETAHYFHNRRNNLNKFIKGELDKGRQVYVVYPLIEESEKMDFKNLGEGYEYMQRVFPDYKVSMVHGKMRPAEKDEAMQEFASNRSQILVSTTVIEVGVNVPNASVMVIESAERFGLSQLHQLRGRVGRGAEQSFCILMTSYKLSDETRKRMDIMTRSTDGFEIAEADLKLRGPGDLEGTQQSGLPFTLKIANLGRDGQILQFARQVAEAILNNDPLLEKQENYILNKQLKKLASEKMNWSMIS</sequence>
<keyword evidence="10 15" id="KW-0234">DNA repair</keyword>
<evidence type="ECO:0000256" key="11">
    <source>
        <dbReference type="ARBA" id="ARBA00023235"/>
    </source>
</evidence>
<dbReference type="CDD" id="cd18811">
    <property type="entry name" value="SF2_C_RecG"/>
    <property type="match status" value="1"/>
</dbReference>
<dbReference type="InterPro" id="IPR027417">
    <property type="entry name" value="P-loop_NTPase"/>
</dbReference>
<evidence type="ECO:0000259" key="16">
    <source>
        <dbReference type="PROSITE" id="PS51192"/>
    </source>
</evidence>
<evidence type="ECO:0000313" key="19">
    <source>
        <dbReference type="Proteomes" id="UP000721861"/>
    </source>
</evidence>
<keyword evidence="3 15" id="KW-0547">Nucleotide-binding</keyword>
<evidence type="ECO:0000256" key="15">
    <source>
        <dbReference type="RuleBase" id="RU363016"/>
    </source>
</evidence>
<dbReference type="Gene3D" id="2.40.50.140">
    <property type="entry name" value="Nucleic acid-binding proteins"/>
    <property type="match status" value="1"/>
</dbReference>
<feature type="domain" description="Helicase C-terminal" evidence="17">
    <location>
        <begin position="468"/>
        <end position="625"/>
    </location>
</feature>
<keyword evidence="5 15" id="KW-0378">Hydrolase</keyword>
<dbReference type="SMART" id="SM00490">
    <property type="entry name" value="HELICc"/>
    <property type="match status" value="1"/>
</dbReference>
<gene>
    <name evidence="18" type="primary">recG</name>
    <name evidence="18" type="ORF">KEM09_10620</name>
</gene>
<dbReference type="Pfam" id="PF00271">
    <property type="entry name" value="Helicase_C"/>
    <property type="match status" value="1"/>
</dbReference>
<evidence type="ECO:0000256" key="4">
    <source>
        <dbReference type="ARBA" id="ARBA00022763"/>
    </source>
</evidence>
<dbReference type="Pfam" id="PF00270">
    <property type="entry name" value="DEAD"/>
    <property type="match status" value="1"/>
</dbReference>
<accession>A0ABS5KBF6</accession>
<organism evidence="18 19">
    <name type="scientific">Carboxylicivirga mesophila</name>
    <dbReference type="NCBI Taxonomy" id="1166478"/>
    <lineage>
        <taxon>Bacteria</taxon>
        <taxon>Pseudomonadati</taxon>
        <taxon>Bacteroidota</taxon>
        <taxon>Bacteroidia</taxon>
        <taxon>Marinilabiliales</taxon>
        <taxon>Marinilabiliaceae</taxon>
        <taxon>Carboxylicivirga</taxon>
    </lineage>
</organism>
<dbReference type="NCBIfam" id="TIGR00643">
    <property type="entry name" value="recG"/>
    <property type="match status" value="1"/>
</dbReference>
<keyword evidence="19" id="KW-1185">Reference proteome</keyword>
<evidence type="ECO:0000256" key="8">
    <source>
        <dbReference type="ARBA" id="ARBA00023125"/>
    </source>
</evidence>
<keyword evidence="9 15" id="KW-0233">DNA recombination</keyword>
<dbReference type="InterPro" id="IPR047112">
    <property type="entry name" value="RecG/Mfd"/>
</dbReference>
<comment type="catalytic activity">
    <reaction evidence="14 15">
        <text>ATP + H2O = ADP + phosphate + H(+)</text>
        <dbReference type="Rhea" id="RHEA:13065"/>
        <dbReference type="ChEBI" id="CHEBI:15377"/>
        <dbReference type="ChEBI" id="CHEBI:15378"/>
        <dbReference type="ChEBI" id="CHEBI:30616"/>
        <dbReference type="ChEBI" id="CHEBI:43474"/>
        <dbReference type="ChEBI" id="CHEBI:456216"/>
        <dbReference type="EC" id="5.6.2.4"/>
    </reaction>
</comment>
<keyword evidence="7 15" id="KW-0067">ATP-binding</keyword>
<evidence type="ECO:0000256" key="6">
    <source>
        <dbReference type="ARBA" id="ARBA00022806"/>
    </source>
</evidence>
<dbReference type="EMBL" id="JAGUCN010000011">
    <property type="protein sequence ID" value="MBS2211861.1"/>
    <property type="molecule type" value="Genomic_DNA"/>
</dbReference>
<evidence type="ECO:0000256" key="13">
    <source>
        <dbReference type="ARBA" id="ARBA00034808"/>
    </source>
</evidence>
<evidence type="ECO:0000256" key="9">
    <source>
        <dbReference type="ARBA" id="ARBA00023172"/>
    </source>
</evidence>
<evidence type="ECO:0000256" key="1">
    <source>
        <dbReference type="ARBA" id="ARBA00007504"/>
    </source>
</evidence>
<dbReference type="PANTHER" id="PTHR47964">
    <property type="entry name" value="ATP-DEPENDENT DNA HELICASE HOMOLOG RECG, CHLOROPLASTIC"/>
    <property type="match status" value="1"/>
</dbReference>
<keyword evidence="6 15" id="KW-0347">Helicase</keyword>
<dbReference type="EC" id="5.6.2.4" evidence="13 15"/>
<dbReference type="SUPFAM" id="SSF50249">
    <property type="entry name" value="Nucleic acid-binding proteins"/>
    <property type="match status" value="1"/>
</dbReference>
<dbReference type="RefSeq" id="WP_212228173.1">
    <property type="nucleotide sequence ID" value="NZ_JAGUCN010000011.1"/>
</dbReference>
<dbReference type="Gene3D" id="3.40.50.300">
    <property type="entry name" value="P-loop containing nucleotide triphosphate hydrolases"/>
    <property type="match status" value="2"/>
</dbReference>
<evidence type="ECO:0000259" key="17">
    <source>
        <dbReference type="PROSITE" id="PS51194"/>
    </source>
</evidence>
<comment type="catalytic activity">
    <reaction evidence="12 15">
        <text>Couples ATP hydrolysis with the unwinding of duplex DNA by translocating in the 3'-5' direction.</text>
        <dbReference type="EC" id="5.6.2.4"/>
    </reaction>
</comment>
<evidence type="ECO:0000256" key="14">
    <source>
        <dbReference type="ARBA" id="ARBA00048988"/>
    </source>
</evidence>
<dbReference type="GO" id="GO:0003678">
    <property type="term" value="F:DNA helicase activity"/>
    <property type="evidence" value="ECO:0007669"/>
    <property type="project" value="UniProtKB-EC"/>
</dbReference>
<keyword evidence="4 15" id="KW-0227">DNA damage</keyword>
<comment type="function">
    <text evidence="15">Plays a critical role in recombination and DNA repair. Helps process Holliday junction intermediates to mature products by catalyzing branch migration. Has replication fork regression activity, unwinds stalled or blocked replication forks to make a HJ that can be resolved. Has a DNA unwinding activity characteristic of a DNA helicase with 3'-5' polarity.</text>
</comment>
<reference evidence="18 19" key="1">
    <citation type="journal article" date="2014" name="Int. J. Syst. Evol. Microbiol.">
        <title>Carboxylicivirga gen. nov. in the family Marinilabiliaceae with two novel species, Carboxylicivirga mesophila sp. nov. and Carboxylicivirga taeanensis sp. nov., and reclassification of Cytophaga fermentans as Saccharicrinis fermentans gen. nov., comb. nov.</title>
        <authorList>
            <person name="Yang S.H."/>
            <person name="Seo H.S."/>
            <person name="Woo J.H."/>
            <person name="Oh H.M."/>
            <person name="Jang H."/>
            <person name="Lee J.H."/>
            <person name="Kim S.J."/>
            <person name="Kwon K.K."/>
        </authorList>
    </citation>
    <scope>NUCLEOTIDE SEQUENCE [LARGE SCALE GENOMIC DNA]</scope>
    <source>
        <strain evidence="18 19">JCM 18290</strain>
    </source>
</reference>
<keyword evidence="11" id="KW-0413">Isomerase</keyword>
<evidence type="ECO:0000256" key="5">
    <source>
        <dbReference type="ARBA" id="ARBA00022801"/>
    </source>
</evidence>
<dbReference type="SUPFAM" id="SSF52540">
    <property type="entry name" value="P-loop containing nucleoside triphosphate hydrolases"/>
    <property type="match status" value="2"/>
</dbReference>
<dbReference type="InterPro" id="IPR033454">
    <property type="entry name" value="RecG_wedge"/>
</dbReference>
<protein>
    <recommendedName>
        <fullName evidence="2 15">ATP-dependent DNA helicase RecG</fullName>
        <ecNumber evidence="13 15">5.6.2.4</ecNumber>
    </recommendedName>
</protein>
<evidence type="ECO:0000256" key="12">
    <source>
        <dbReference type="ARBA" id="ARBA00034617"/>
    </source>
</evidence>
<dbReference type="InterPro" id="IPR045562">
    <property type="entry name" value="RecG_dom3_C"/>
</dbReference>
<dbReference type="InterPro" id="IPR004609">
    <property type="entry name" value="ATP-dep_DNA_helicase_RecG"/>
</dbReference>
<dbReference type="Pfam" id="PF17191">
    <property type="entry name" value="RecG_wedge"/>
    <property type="match status" value="1"/>
</dbReference>
<dbReference type="NCBIfam" id="NF008168">
    <property type="entry name" value="PRK10917.2-2"/>
    <property type="match status" value="1"/>
</dbReference>
<keyword evidence="8" id="KW-0238">DNA-binding</keyword>
<dbReference type="SMART" id="SM00487">
    <property type="entry name" value="DEXDc"/>
    <property type="match status" value="1"/>
</dbReference>
<evidence type="ECO:0000256" key="7">
    <source>
        <dbReference type="ARBA" id="ARBA00022840"/>
    </source>
</evidence>
<proteinExistence type="inferred from homology"/>
<evidence type="ECO:0000256" key="10">
    <source>
        <dbReference type="ARBA" id="ARBA00023204"/>
    </source>
</evidence>
<dbReference type="InterPro" id="IPR001650">
    <property type="entry name" value="Helicase_C-like"/>
</dbReference>
<dbReference type="Pfam" id="PF19833">
    <property type="entry name" value="RecG_dom3_C"/>
    <property type="match status" value="1"/>
</dbReference>
<comment type="similarity">
    <text evidence="1 15">Belongs to the helicase family. RecG subfamily.</text>
</comment>
<dbReference type="NCBIfam" id="NF008165">
    <property type="entry name" value="PRK10917.1-3"/>
    <property type="match status" value="1"/>
</dbReference>
<evidence type="ECO:0000313" key="18">
    <source>
        <dbReference type="EMBL" id="MBS2211861.1"/>
    </source>
</evidence>
<dbReference type="PROSITE" id="PS51194">
    <property type="entry name" value="HELICASE_CTER"/>
    <property type="match status" value="1"/>
</dbReference>
<dbReference type="Proteomes" id="UP000721861">
    <property type="component" value="Unassembled WGS sequence"/>
</dbReference>
<dbReference type="InterPro" id="IPR011545">
    <property type="entry name" value="DEAD/DEAH_box_helicase_dom"/>
</dbReference>
<evidence type="ECO:0000256" key="2">
    <source>
        <dbReference type="ARBA" id="ARBA00017846"/>
    </source>
</evidence>
<dbReference type="PANTHER" id="PTHR47964:SF1">
    <property type="entry name" value="ATP-DEPENDENT DNA HELICASE HOMOLOG RECG, CHLOROPLASTIC"/>
    <property type="match status" value="1"/>
</dbReference>
<dbReference type="InterPro" id="IPR012340">
    <property type="entry name" value="NA-bd_OB-fold"/>
</dbReference>
<name>A0ABS5KBF6_9BACT</name>
<dbReference type="GO" id="GO:0016787">
    <property type="term" value="F:hydrolase activity"/>
    <property type="evidence" value="ECO:0007669"/>
    <property type="project" value="UniProtKB-KW"/>
</dbReference>